<dbReference type="Proteomes" id="UP000298252">
    <property type="component" value="Unassembled WGS sequence"/>
</dbReference>
<sequence length="120" mass="13093">MTTRTTIGNLAPDPEVVTAGSIQITKLRVIENTGEYRGGKWLAHDATTTHFVEAKFELGQNVAATLHKGDPVIVVGREHTDSWGDDQARQYGRVIDADNIGPDLNRAVATVRRNSKPDAE</sequence>
<dbReference type="Gene3D" id="2.40.50.140">
    <property type="entry name" value="Nucleic acid-binding proteins"/>
    <property type="match status" value="1"/>
</dbReference>
<dbReference type="InterPro" id="IPR012340">
    <property type="entry name" value="NA-bd_OB-fold"/>
</dbReference>
<proteinExistence type="predicted"/>
<keyword evidence="1 2" id="KW-0238">DNA-binding</keyword>
<evidence type="ECO:0000313" key="3">
    <source>
        <dbReference type="EMBL" id="SDO30181.1"/>
    </source>
</evidence>
<dbReference type="RefSeq" id="WP_092341871.1">
    <property type="nucleotide sequence ID" value="NZ_FNIB01000014.1"/>
</dbReference>
<reference evidence="4 6" key="2">
    <citation type="submission" date="2019-03" db="EMBL/GenBank/DDBJ databases">
        <title>Genomics of glacier-inhabiting Cryobacterium strains.</title>
        <authorList>
            <person name="Liu Q."/>
            <person name="Xin Y.-H."/>
        </authorList>
    </citation>
    <scope>NUCLEOTIDE SEQUENCE [LARGE SCALE GENOMIC DNA]</scope>
    <source>
        <strain evidence="4 6">Hh8</strain>
    </source>
</reference>
<gene>
    <name evidence="4" type="ORF">E3O21_10615</name>
    <name evidence="3" type="ORF">SAMN05216368_11477</name>
</gene>
<dbReference type="GO" id="GO:0003697">
    <property type="term" value="F:single-stranded DNA binding"/>
    <property type="evidence" value="ECO:0007669"/>
    <property type="project" value="InterPro"/>
</dbReference>
<dbReference type="EMBL" id="FNIB01000014">
    <property type="protein sequence ID" value="SDO30181.1"/>
    <property type="molecule type" value="Genomic_DNA"/>
</dbReference>
<name>A0A4R8V4T0_9MICO</name>
<organism evidence="3 5">
    <name type="scientific">Cryobacterium flavum</name>
    <dbReference type="NCBI Taxonomy" id="1424659"/>
    <lineage>
        <taxon>Bacteria</taxon>
        <taxon>Bacillati</taxon>
        <taxon>Actinomycetota</taxon>
        <taxon>Actinomycetes</taxon>
        <taxon>Micrococcales</taxon>
        <taxon>Microbacteriaceae</taxon>
        <taxon>Cryobacterium</taxon>
    </lineage>
</organism>
<evidence type="ECO:0000256" key="2">
    <source>
        <dbReference type="PROSITE-ProRule" id="PRU00252"/>
    </source>
</evidence>
<dbReference type="SUPFAM" id="SSF50249">
    <property type="entry name" value="Nucleic acid-binding proteins"/>
    <property type="match status" value="1"/>
</dbReference>
<dbReference type="AlphaFoldDB" id="A0A4R8V4T0"/>
<evidence type="ECO:0000313" key="4">
    <source>
        <dbReference type="EMBL" id="TFB76603.1"/>
    </source>
</evidence>
<reference evidence="3 5" key="1">
    <citation type="submission" date="2016-10" db="EMBL/GenBank/DDBJ databases">
        <authorList>
            <person name="Varghese N."/>
            <person name="Submissions S."/>
        </authorList>
    </citation>
    <scope>NUCLEOTIDE SEQUENCE [LARGE SCALE GENOMIC DNA]</scope>
    <source>
        <strain evidence="3 5">CGMCC 1.11215</strain>
    </source>
</reference>
<dbReference type="STRING" id="1424659.SAMN05216368_11477"/>
<dbReference type="InterPro" id="IPR000424">
    <property type="entry name" value="Primosome_PriB/ssb"/>
</dbReference>
<keyword evidence="6" id="KW-1185">Reference proteome</keyword>
<dbReference type="Proteomes" id="UP000199639">
    <property type="component" value="Unassembled WGS sequence"/>
</dbReference>
<evidence type="ECO:0000313" key="6">
    <source>
        <dbReference type="Proteomes" id="UP000298252"/>
    </source>
</evidence>
<accession>A0A4R8V4T0</accession>
<dbReference type="CDD" id="cd04496">
    <property type="entry name" value="SSB_OBF"/>
    <property type="match status" value="1"/>
</dbReference>
<dbReference type="PROSITE" id="PS50935">
    <property type="entry name" value="SSB"/>
    <property type="match status" value="1"/>
</dbReference>
<evidence type="ECO:0000256" key="1">
    <source>
        <dbReference type="ARBA" id="ARBA00023125"/>
    </source>
</evidence>
<evidence type="ECO:0000313" key="5">
    <source>
        <dbReference type="Proteomes" id="UP000199639"/>
    </source>
</evidence>
<protein>
    <submittedName>
        <fullName evidence="3">Single-strand DNA-binding protein</fullName>
    </submittedName>
    <submittedName>
        <fullName evidence="4">Single-stranded DNA-binding protein</fullName>
    </submittedName>
</protein>
<dbReference type="EMBL" id="SOFD01000027">
    <property type="protein sequence ID" value="TFB76603.1"/>
    <property type="molecule type" value="Genomic_DNA"/>
</dbReference>
<dbReference type="Pfam" id="PF00436">
    <property type="entry name" value="SSB"/>
    <property type="match status" value="1"/>
</dbReference>